<proteinExistence type="predicted"/>
<dbReference type="EMBL" id="QJKJ01015616">
    <property type="protein sequence ID" value="RDX62234.1"/>
    <property type="molecule type" value="Genomic_DNA"/>
</dbReference>
<evidence type="ECO:0000313" key="3">
    <source>
        <dbReference type="Proteomes" id="UP000257109"/>
    </source>
</evidence>
<keyword evidence="3" id="KW-1185">Reference proteome</keyword>
<keyword evidence="1" id="KW-1133">Transmembrane helix</keyword>
<comment type="caution">
    <text evidence="2">The sequence shown here is derived from an EMBL/GenBank/DDBJ whole genome shotgun (WGS) entry which is preliminary data.</text>
</comment>
<evidence type="ECO:0000256" key="1">
    <source>
        <dbReference type="SAM" id="Phobius"/>
    </source>
</evidence>
<sequence length="65" mass="7641">MGHCDLTKRKEIRRMHMSIHQTFAPVAKLTLFEFSYLLLQILIGHYNSMMLKMPSCMQISLKKSI</sequence>
<dbReference type="AlphaFoldDB" id="A0A371E865"/>
<organism evidence="2 3">
    <name type="scientific">Mucuna pruriens</name>
    <name type="common">Velvet bean</name>
    <name type="synonym">Dolichos pruriens</name>
    <dbReference type="NCBI Taxonomy" id="157652"/>
    <lineage>
        <taxon>Eukaryota</taxon>
        <taxon>Viridiplantae</taxon>
        <taxon>Streptophyta</taxon>
        <taxon>Embryophyta</taxon>
        <taxon>Tracheophyta</taxon>
        <taxon>Spermatophyta</taxon>
        <taxon>Magnoliopsida</taxon>
        <taxon>eudicotyledons</taxon>
        <taxon>Gunneridae</taxon>
        <taxon>Pentapetalae</taxon>
        <taxon>rosids</taxon>
        <taxon>fabids</taxon>
        <taxon>Fabales</taxon>
        <taxon>Fabaceae</taxon>
        <taxon>Papilionoideae</taxon>
        <taxon>50 kb inversion clade</taxon>
        <taxon>NPAAA clade</taxon>
        <taxon>indigoferoid/millettioid clade</taxon>
        <taxon>Phaseoleae</taxon>
        <taxon>Mucuna</taxon>
    </lineage>
</organism>
<keyword evidence="1" id="KW-0472">Membrane</keyword>
<feature type="transmembrane region" description="Helical" evidence="1">
    <location>
        <begin position="21"/>
        <end position="43"/>
    </location>
</feature>
<gene>
    <name evidence="2" type="ORF">CR513_59460</name>
</gene>
<dbReference type="Proteomes" id="UP000257109">
    <property type="component" value="Unassembled WGS sequence"/>
</dbReference>
<keyword evidence="1" id="KW-0812">Transmembrane</keyword>
<reference evidence="2" key="1">
    <citation type="submission" date="2018-05" db="EMBL/GenBank/DDBJ databases">
        <title>Draft genome of Mucuna pruriens seed.</title>
        <authorList>
            <person name="Nnadi N.E."/>
            <person name="Vos R."/>
            <person name="Hasami M.H."/>
            <person name="Devisetty U.K."/>
            <person name="Aguiy J.C."/>
        </authorList>
    </citation>
    <scope>NUCLEOTIDE SEQUENCE [LARGE SCALE GENOMIC DNA]</scope>
    <source>
        <strain evidence="2">JCA_2017</strain>
    </source>
</reference>
<feature type="non-terminal residue" evidence="2">
    <location>
        <position position="1"/>
    </location>
</feature>
<evidence type="ECO:0000313" key="2">
    <source>
        <dbReference type="EMBL" id="RDX62234.1"/>
    </source>
</evidence>
<accession>A0A371E865</accession>
<name>A0A371E865_MUCPR</name>
<protein>
    <submittedName>
        <fullName evidence="2">Uncharacterized protein</fullName>
    </submittedName>
</protein>